<evidence type="ECO:0000313" key="1">
    <source>
        <dbReference type="EMBL" id="WZL75877.1"/>
    </source>
</evidence>
<dbReference type="GO" id="GO:0008168">
    <property type="term" value="F:methyltransferase activity"/>
    <property type="evidence" value="ECO:0007669"/>
    <property type="project" value="UniProtKB-KW"/>
</dbReference>
<name>A0ABZ2YAM5_9BACT</name>
<gene>
    <name evidence="1" type="ORF">QBE54_09870</name>
</gene>
<dbReference type="Proteomes" id="UP001461341">
    <property type="component" value="Chromosome"/>
</dbReference>
<keyword evidence="2" id="KW-1185">Reference proteome</keyword>
<dbReference type="Pfam" id="PF13489">
    <property type="entry name" value="Methyltransf_23"/>
    <property type="match status" value="1"/>
</dbReference>
<keyword evidence="1" id="KW-0808">Transferase</keyword>
<organism evidence="1 2">
    <name type="scientific">Thermatribacter velox</name>
    <dbReference type="NCBI Taxonomy" id="3039681"/>
    <lineage>
        <taxon>Bacteria</taxon>
        <taxon>Pseudomonadati</taxon>
        <taxon>Atribacterota</taxon>
        <taxon>Atribacteria</taxon>
        <taxon>Atribacterales</taxon>
        <taxon>Thermatribacteraceae</taxon>
        <taxon>Thermatribacter</taxon>
    </lineage>
</organism>
<dbReference type="CDD" id="cd02440">
    <property type="entry name" value="AdoMet_MTases"/>
    <property type="match status" value="1"/>
</dbReference>
<dbReference type="SUPFAM" id="SSF53335">
    <property type="entry name" value="S-adenosyl-L-methionine-dependent methyltransferases"/>
    <property type="match status" value="1"/>
</dbReference>
<dbReference type="GO" id="GO:0032259">
    <property type="term" value="P:methylation"/>
    <property type="evidence" value="ECO:0007669"/>
    <property type="project" value="UniProtKB-KW"/>
</dbReference>
<reference evidence="1 2" key="1">
    <citation type="submission" date="2023-03" db="EMBL/GenBank/DDBJ databases">
        <title>Novel Species.</title>
        <authorList>
            <person name="Ma S."/>
        </authorList>
    </citation>
    <scope>NUCLEOTIDE SEQUENCE [LARGE SCALE GENOMIC DNA]</scope>
    <source>
        <strain evidence="1 2">B11</strain>
    </source>
</reference>
<dbReference type="RefSeq" id="WP_369018026.1">
    <property type="nucleotide sequence ID" value="NZ_CP121689.1"/>
</dbReference>
<dbReference type="PANTHER" id="PTHR43861:SF6">
    <property type="entry name" value="METHYLTRANSFERASE TYPE 11"/>
    <property type="match status" value="1"/>
</dbReference>
<dbReference type="PANTHER" id="PTHR43861">
    <property type="entry name" value="TRANS-ACONITATE 2-METHYLTRANSFERASE-RELATED"/>
    <property type="match status" value="1"/>
</dbReference>
<accession>A0ABZ2YAM5</accession>
<evidence type="ECO:0000313" key="2">
    <source>
        <dbReference type="Proteomes" id="UP001461341"/>
    </source>
</evidence>
<sequence>MVEDGQIIVNEGIRACKAELCLLCGKIGTLLYSDLRDRLFGVEGTWSLMRCSKCDLVWLTPRPDTSDINKLYKGYYTHQFSSIPERGFAKGLRRAIKEKILQEELGYSINLQRDDLIVRLLSKMGLLKEIVVAGVMYLKAEERGKLLDVGCGNGQFLARMQELGWEVIGVEPDPKAVSIAREHFGLNVFQGTLEEIKFPDESFDAITMNHVIEHVSDPVRLLVECRRILRPGGKLVVATPNIKSLGTILFGKYCRNLEPPRHLFLFSADSLRACIEQAGLKAWRVWTVTKGARSIWSASCLLRKKQSPYSNDATQGFGMKVGGIVFWIFEYGMCKLGYMVGEEVVALVTK</sequence>
<dbReference type="Gene3D" id="3.40.50.150">
    <property type="entry name" value="Vaccinia Virus protein VP39"/>
    <property type="match status" value="1"/>
</dbReference>
<dbReference type="EMBL" id="CP121689">
    <property type="protein sequence ID" value="WZL75877.1"/>
    <property type="molecule type" value="Genomic_DNA"/>
</dbReference>
<dbReference type="InterPro" id="IPR029063">
    <property type="entry name" value="SAM-dependent_MTases_sf"/>
</dbReference>
<protein>
    <submittedName>
        <fullName evidence="1">Class I SAM-dependent methyltransferase</fullName>
    </submittedName>
</protein>
<proteinExistence type="predicted"/>
<keyword evidence="1" id="KW-0489">Methyltransferase</keyword>